<dbReference type="Pfam" id="PF08719">
    <property type="entry name" value="NADAR"/>
    <property type="match status" value="1"/>
</dbReference>
<name>A0ABZ2L718_9BACT</name>
<evidence type="ECO:0000256" key="1">
    <source>
        <dbReference type="ARBA" id="ARBA00000022"/>
    </source>
</evidence>
<dbReference type="InterPro" id="IPR012816">
    <property type="entry name" value="NADAR"/>
</dbReference>
<dbReference type="CDD" id="cd15457">
    <property type="entry name" value="NADAR"/>
    <property type="match status" value="1"/>
</dbReference>
<sequence length="183" mass="20424">MLTRQGLVERIDAGASFDFLFFWGHTPKLPNVVDASCLSQWFPADFTVDGVGYPTAEHFMMMEKARLFKDDIACEQVLHADSPGAVKAIGRTVRNYDDDVWASARVDAVVRGNLAKFGQNPDLVRFLLGTKKRILVEASPRDCIWGIGLGKDNPAARDPSRWRGQNLLGFALMEVRERLAEKA</sequence>
<evidence type="ECO:0000256" key="2">
    <source>
        <dbReference type="ARBA" id="ARBA00000751"/>
    </source>
</evidence>
<proteinExistence type="predicted"/>
<dbReference type="RefSeq" id="WP_394835811.1">
    <property type="nucleotide sequence ID" value="NZ_CP089929.1"/>
</dbReference>
<evidence type="ECO:0000259" key="3">
    <source>
        <dbReference type="Pfam" id="PF08719"/>
    </source>
</evidence>
<dbReference type="SUPFAM" id="SSF143990">
    <property type="entry name" value="YbiA-like"/>
    <property type="match status" value="1"/>
</dbReference>
<accession>A0ABZ2L718</accession>
<dbReference type="InterPro" id="IPR037238">
    <property type="entry name" value="YbiA-like_sf"/>
</dbReference>
<protein>
    <submittedName>
        <fullName evidence="4">NADAR family protein</fullName>
    </submittedName>
</protein>
<reference evidence="4" key="1">
    <citation type="submission" date="2021-12" db="EMBL/GenBank/DDBJ databases">
        <title>Discovery of the Pendulisporaceae a myxobacterial family with distinct sporulation behavior and unique specialized metabolism.</title>
        <authorList>
            <person name="Garcia R."/>
            <person name="Popoff A."/>
            <person name="Bader C.D."/>
            <person name="Loehr J."/>
            <person name="Walesch S."/>
            <person name="Walt C."/>
            <person name="Boldt J."/>
            <person name="Bunk B."/>
            <person name="Haeckl F.J.F.P.J."/>
            <person name="Gunesch A.P."/>
            <person name="Birkelbach J."/>
            <person name="Nuebel U."/>
            <person name="Pietschmann T."/>
            <person name="Bach T."/>
            <person name="Mueller R."/>
        </authorList>
    </citation>
    <scope>NUCLEOTIDE SEQUENCE</scope>
    <source>
        <strain evidence="4">MSr11367</strain>
    </source>
</reference>
<gene>
    <name evidence="4" type="ORF">LVJ94_02640</name>
</gene>
<evidence type="ECO:0000313" key="4">
    <source>
        <dbReference type="EMBL" id="WXB06160.1"/>
    </source>
</evidence>
<dbReference type="EMBL" id="CP089983">
    <property type="protein sequence ID" value="WXB06160.1"/>
    <property type="molecule type" value="Genomic_DNA"/>
</dbReference>
<comment type="catalytic activity">
    <reaction evidence="2">
        <text>2,5-diamino-6-hydroxy-4-(5-phosphoribosylamino)-pyrimidine + H2O = 2,5,6-triamino-4-hydroxypyrimidine + D-ribose 5-phosphate</text>
        <dbReference type="Rhea" id="RHEA:23436"/>
        <dbReference type="ChEBI" id="CHEBI:15377"/>
        <dbReference type="ChEBI" id="CHEBI:58614"/>
        <dbReference type="ChEBI" id="CHEBI:78346"/>
        <dbReference type="ChEBI" id="CHEBI:137796"/>
    </reaction>
</comment>
<dbReference type="Gene3D" id="1.10.357.40">
    <property type="entry name" value="YbiA-like"/>
    <property type="match status" value="1"/>
</dbReference>
<dbReference type="Proteomes" id="UP001374803">
    <property type="component" value="Chromosome"/>
</dbReference>
<dbReference type="NCBIfam" id="TIGR02464">
    <property type="entry name" value="ribofla_fusion"/>
    <property type="match status" value="1"/>
</dbReference>
<keyword evidence="5" id="KW-1185">Reference proteome</keyword>
<evidence type="ECO:0000313" key="5">
    <source>
        <dbReference type="Proteomes" id="UP001374803"/>
    </source>
</evidence>
<organism evidence="4 5">
    <name type="scientific">Pendulispora rubella</name>
    <dbReference type="NCBI Taxonomy" id="2741070"/>
    <lineage>
        <taxon>Bacteria</taxon>
        <taxon>Pseudomonadati</taxon>
        <taxon>Myxococcota</taxon>
        <taxon>Myxococcia</taxon>
        <taxon>Myxococcales</taxon>
        <taxon>Sorangiineae</taxon>
        <taxon>Pendulisporaceae</taxon>
        <taxon>Pendulispora</taxon>
    </lineage>
</organism>
<feature type="domain" description="NADAR" evidence="3">
    <location>
        <begin position="21"/>
        <end position="179"/>
    </location>
</feature>
<comment type="catalytic activity">
    <reaction evidence="1">
        <text>5-amino-6-(5-phospho-D-ribosylamino)uracil + H2O = 5,6-diaminouracil + D-ribose 5-phosphate</text>
        <dbReference type="Rhea" id="RHEA:55020"/>
        <dbReference type="ChEBI" id="CHEBI:15377"/>
        <dbReference type="ChEBI" id="CHEBI:46252"/>
        <dbReference type="ChEBI" id="CHEBI:58453"/>
        <dbReference type="ChEBI" id="CHEBI:78346"/>
    </reaction>
</comment>